<dbReference type="EMBL" id="JACRSW010000026">
    <property type="protein sequence ID" value="MBC8557157.1"/>
    <property type="molecule type" value="Genomic_DNA"/>
</dbReference>
<dbReference type="InterPro" id="IPR000055">
    <property type="entry name" value="Restrct_endonuc_typeI_TRD"/>
</dbReference>
<dbReference type="InterPro" id="IPR044946">
    <property type="entry name" value="Restrct_endonuc_typeI_TRD_sf"/>
</dbReference>
<feature type="domain" description="Type I restriction modification DNA specificity" evidence="4">
    <location>
        <begin position="3"/>
        <end position="143"/>
    </location>
</feature>
<dbReference type="PANTHER" id="PTHR30408">
    <property type="entry name" value="TYPE-1 RESTRICTION ENZYME ECOKI SPECIFICITY PROTEIN"/>
    <property type="match status" value="1"/>
</dbReference>
<dbReference type="RefSeq" id="WP_249304118.1">
    <property type="nucleotide sequence ID" value="NZ_JACRSW010000026.1"/>
</dbReference>
<accession>A0ABR7MTL9</accession>
<evidence type="ECO:0000256" key="3">
    <source>
        <dbReference type="ARBA" id="ARBA00023125"/>
    </source>
</evidence>
<dbReference type="PANTHER" id="PTHR30408:SF13">
    <property type="entry name" value="TYPE I RESTRICTION ENZYME HINDI SPECIFICITY SUBUNIT"/>
    <property type="match status" value="1"/>
</dbReference>
<keyword evidence="2" id="KW-0680">Restriction system</keyword>
<reference evidence="5 6" key="1">
    <citation type="submission" date="2020-08" db="EMBL/GenBank/DDBJ databases">
        <title>Genome public.</title>
        <authorList>
            <person name="Liu C."/>
            <person name="Sun Q."/>
        </authorList>
    </citation>
    <scope>NUCLEOTIDE SEQUENCE [LARGE SCALE GENOMIC DNA]</scope>
    <source>
        <strain evidence="5 6">BX3</strain>
    </source>
</reference>
<evidence type="ECO:0000256" key="2">
    <source>
        <dbReference type="ARBA" id="ARBA00022747"/>
    </source>
</evidence>
<comment type="caution">
    <text evidence="5">The sequence shown here is derived from an EMBL/GenBank/DDBJ whole genome shotgun (WGS) entry which is preliminary data.</text>
</comment>
<keyword evidence="5" id="KW-0540">Nuclease</keyword>
<dbReference type="Pfam" id="PF01420">
    <property type="entry name" value="Methylase_S"/>
    <property type="match status" value="2"/>
</dbReference>
<dbReference type="Proteomes" id="UP000637513">
    <property type="component" value="Unassembled WGS sequence"/>
</dbReference>
<protein>
    <submittedName>
        <fullName evidence="5">Restriction endonuclease subunit S</fullName>
    </submittedName>
</protein>
<keyword evidence="5" id="KW-0378">Hydrolase</keyword>
<keyword evidence="6" id="KW-1185">Reference proteome</keyword>
<dbReference type="Gene3D" id="3.90.220.20">
    <property type="entry name" value="DNA methylase specificity domains"/>
    <property type="match status" value="2"/>
</dbReference>
<proteinExistence type="inferred from homology"/>
<dbReference type="InterPro" id="IPR052021">
    <property type="entry name" value="Type-I_RS_S_subunit"/>
</dbReference>
<evidence type="ECO:0000259" key="4">
    <source>
        <dbReference type="Pfam" id="PF01420"/>
    </source>
</evidence>
<keyword evidence="5" id="KW-0255">Endonuclease</keyword>
<name>A0ABR7MTL9_9FIRM</name>
<evidence type="ECO:0000313" key="6">
    <source>
        <dbReference type="Proteomes" id="UP000637513"/>
    </source>
</evidence>
<evidence type="ECO:0000313" key="5">
    <source>
        <dbReference type="EMBL" id="MBC8557157.1"/>
    </source>
</evidence>
<keyword evidence="3" id="KW-0238">DNA-binding</keyword>
<evidence type="ECO:0000256" key="1">
    <source>
        <dbReference type="ARBA" id="ARBA00010923"/>
    </source>
</evidence>
<dbReference type="GO" id="GO:0004519">
    <property type="term" value="F:endonuclease activity"/>
    <property type="evidence" value="ECO:0007669"/>
    <property type="project" value="UniProtKB-KW"/>
</dbReference>
<organism evidence="5 6">
    <name type="scientific">Jutongia hominis</name>
    <dbReference type="NCBI Taxonomy" id="2763664"/>
    <lineage>
        <taxon>Bacteria</taxon>
        <taxon>Bacillati</taxon>
        <taxon>Bacillota</taxon>
        <taxon>Clostridia</taxon>
        <taxon>Lachnospirales</taxon>
        <taxon>Lachnospiraceae</taxon>
        <taxon>Jutongia</taxon>
    </lineage>
</organism>
<comment type="similarity">
    <text evidence="1">Belongs to the type-I restriction system S methylase family.</text>
</comment>
<gene>
    <name evidence="5" type="ORF">H8700_05505</name>
</gene>
<dbReference type="SUPFAM" id="SSF116734">
    <property type="entry name" value="DNA methylase specificity domain"/>
    <property type="match status" value="2"/>
</dbReference>
<sequence length="340" mass="39521">MRVELGEVCERGSSNLKQSDVSKMNGKYPIYGASGYIGNVDFYHQDQPYVAVVKDGAGIGRTTLHPAKSSVIGTMQYLLPKENILPEYLFYVVKYMHLEKYFTGATIPHIYFKDYQHEEFNLDPIEKQVKIVTVLKKCEKIIDDRKKEMQLLDDLIKARFVEMFGDVIHNDRKWECQQFSDITTSRLGKMLDTKHQTGTCKYPYLANFNVQWFRFELGNLNEMDFNEKEREEFCLEDGDLLVCEGGEIGRCAVWHNQIKKCFFQKALHRVRCNQDIILPDYLSWWFKYNCENGGFTAIEGAKATISHLTGTKMKMLDVTVPPIELQEQFVDIIHQVDKSK</sequence>
<feature type="domain" description="Type I restriction modification DNA specificity" evidence="4">
    <location>
        <begin position="173"/>
        <end position="338"/>
    </location>
</feature>
<feature type="non-terminal residue" evidence="5">
    <location>
        <position position="340"/>
    </location>
</feature>